<dbReference type="Pfam" id="PF16316">
    <property type="entry name" value="DUF4956"/>
    <property type="match status" value="1"/>
</dbReference>
<evidence type="ECO:0000313" key="4">
    <source>
        <dbReference type="Proteomes" id="UP001431656"/>
    </source>
</evidence>
<feature type="transmembrane region" description="Helical" evidence="2">
    <location>
        <begin position="42"/>
        <end position="68"/>
    </location>
</feature>
<organism evidence="3 4">
    <name type="scientific">Brooklawnia propionicigenes</name>
    <dbReference type="NCBI Taxonomy" id="3041175"/>
    <lineage>
        <taxon>Bacteria</taxon>
        <taxon>Bacillati</taxon>
        <taxon>Actinomycetota</taxon>
        <taxon>Actinomycetes</taxon>
        <taxon>Propionibacteriales</taxon>
        <taxon>Propionibacteriaceae</taxon>
        <taxon>Brooklawnia</taxon>
    </lineage>
</organism>
<protein>
    <submittedName>
        <fullName evidence="3">DUF4956 domain-containing protein</fullName>
    </submittedName>
</protein>
<keyword evidence="2" id="KW-0812">Transmembrane</keyword>
<keyword evidence="2" id="KW-1133">Transmembrane helix</keyword>
<dbReference type="KEGG" id="broo:brsh051_06070"/>
<name>A0AAN0K7B4_9ACTN</name>
<evidence type="ECO:0000313" key="3">
    <source>
        <dbReference type="EMBL" id="BEH01326.1"/>
    </source>
</evidence>
<evidence type="ECO:0000256" key="2">
    <source>
        <dbReference type="SAM" id="Phobius"/>
    </source>
</evidence>
<proteinExistence type="predicted"/>
<dbReference type="Proteomes" id="UP001431656">
    <property type="component" value="Chromosome"/>
</dbReference>
<dbReference type="EMBL" id="AP028056">
    <property type="protein sequence ID" value="BEH01326.1"/>
    <property type="molecule type" value="Genomic_DNA"/>
</dbReference>
<gene>
    <name evidence="3" type="ORF">brsh051_06070</name>
</gene>
<dbReference type="RefSeq" id="WP_286267448.1">
    <property type="nucleotide sequence ID" value="NZ_AP028056.1"/>
</dbReference>
<dbReference type="AlphaFoldDB" id="A0AAN0K7B4"/>
<evidence type="ECO:0000256" key="1">
    <source>
        <dbReference type="SAM" id="MobiDB-lite"/>
    </source>
</evidence>
<feature type="transmembrane region" description="Helical" evidence="2">
    <location>
        <begin position="5"/>
        <end position="22"/>
    </location>
</feature>
<keyword evidence="4" id="KW-1185">Reference proteome</keyword>
<dbReference type="InterPro" id="IPR032531">
    <property type="entry name" value="DUF4956"/>
</dbReference>
<keyword evidence="2" id="KW-0472">Membrane</keyword>
<reference evidence="3" key="1">
    <citation type="journal article" date="2024" name="Int. J. Syst. Evol. Microbiol.">
        <title>Brooklawnia propionicigenes sp. nov., a facultatively anaerobic, propionate-producing bacterium isolated from a methanogenic reactor treating waste from cattle farms.</title>
        <authorList>
            <person name="Akita Y."/>
            <person name="Ueki A."/>
            <person name="Tonouchi A."/>
            <person name="Sugawara Y."/>
            <person name="Honma S."/>
            <person name="Kaku N."/>
            <person name="Ueki K."/>
        </authorList>
    </citation>
    <scope>NUCLEOTIDE SEQUENCE</scope>
    <source>
        <strain evidence="3">SH051</strain>
    </source>
</reference>
<feature type="compositionally biased region" description="Polar residues" evidence="1">
    <location>
        <begin position="185"/>
        <end position="197"/>
    </location>
</feature>
<accession>A0AAN0K7B4</accession>
<feature type="transmembrane region" description="Helical" evidence="2">
    <location>
        <begin position="101"/>
        <end position="117"/>
    </location>
</feature>
<sequence length="214" mass="23194">MNPYLMLADIVAITLLMLVFYVPRKGRRELVSSFLVTNVGVLALATAMSVGTIAAGLGLGLFGVLSIIRLRSEELSHREIAYYFAALSLGLLGGLEGLPLLWSIGLMALVLLAIAIGDHPRVTAHTRSAELIIDQAITDPAALERRTSELLGGVVTDLVIRRVDLINDSTTVQVRYRLLTTNDTTAGNQLDKPNTYQGPFEPAMRATGNREPLR</sequence>
<feature type="region of interest" description="Disordered" evidence="1">
    <location>
        <begin position="185"/>
        <end position="214"/>
    </location>
</feature>